<name>A0A8J3QKI0_9ACTN</name>
<gene>
    <name evidence="2" type="ORF">Rhe02_94570</name>
</gene>
<accession>A0A8J3QKI0</accession>
<comment type="caution">
    <text evidence="2">The sequence shown here is derived from an EMBL/GenBank/DDBJ whole genome shotgun (WGS) entry which is preliminary data.</text>
</comment>
<sequence length="94" mass="9659">MLFSEKFHVLTPFFADVPTGGRGWAGRAGELVGAGKAEGDASRGGAEGEASGNAEGEASGDAEATGSGPRRIIVHQSPPAAARIKHRPRAIHQR</sequence>
<dbReference type="AlphaFoldDB" id="A0A8J3QKI0"/>
<protein>
    <submittedName>
        <fullName evidence="2">Uncharacterized protein</fullName>
    </submittedName>
</protein>
<dbReference type="EMBL" id="BONY01000131">
    <property type="protein sequence ID" value="GIH11390.1"/>
    <property type="molecule type" value="Genomic_DNA"/>
</dbReference>
<evidence type="ECO:0000313" key="2">
    <source>
        <dbReference type="EMBL" id="GIH11390.1"/>
    </source>
</evidence>
<evidence type="ECO:0000313" key="3">
    <source>
        <dbReference type="Proteomes" id="UP000612899"/>
    </source>
</evidence>
<reference evidence="2" key="1">
    <citation type="submission" date="2021-01" db="EMBL/GenBank/DDBJ databases">
        <title>Whole genome shotgun sequence of Rhizocola hellebori NBRC 109834.</title>
        <authorList>
            <person name="Komaki H."/>
            <person name="Tamura T."/>
        </authorList>
    </citation>
    <scope>NUCLEOTIDE SEQUENCE</scope>
    <source>
        <strain evidence="2">NBRC 109834</strain>
    </source>
</reference>
<keyword evidence="3" id="KW-1185">Reference proteome</keyword>
<proteinExistence type="predicted"/>
<feature type="compositionally biased region" description="Basic residues" evidence="1">
    <location>
        <begin position="83"/>
        <end position="94"/>
    </location>
</feature>
<feature type="compositionally biased region" description="Low complexity" evidence="1">
    <location>
        <begin position="48"/>
        <end position="68"/>
    </location>
</feature>
<feature type="region of interest" description="Disordered" evidence="1">
    <location>
        <begin position="34"/>
        <end position="94"/>
    </location>
</feature>
<organism evidence="2 3">
    <name type="scientific">Rhizocola hellebori</name>
    <dbReference type="NCBI Taxonomy" id="1392758"/>
    <lineage>
        <taxon>Bacteria</taxon>
        <taxon>Bacillati</taxon>
        <taxon>Actinomycetota</taxon>
        <taxon>Actinomycetes</taxon>
        <taxon>Micromonosporales</taxon>
        <taxon>Micromonosporaceae</taxon>
        <taxon>Rhizocola</taxon>
    </lineage>
</organism>
<evidence type="ECO:0000256" key="1">
    <source>
        <dbReference type="SAM" id="MobiDB-lite"/>
    </source>
</evidence>
<dbReference type="Proteomes" id="UP000612899">
    <property type="component" value="Unassembled WGS sequence"/>
</dbReference>